<proteinExistence type="predicted"/>
<evidence type="ECO:0000313" key="1">
    <source>
        <dbReference type="EMBL" id="RWX73989.1"/>
    </source>
</evidence>
<dbReference type="AlphaFoldDB" id="A0A3S3TT14"/>
<organism evidence="1 2">
    <name type="scientific">Methanosuratincola subterraneus</name>
    <dbReference type="NCBI Taxonomy" id="2593994"/>
    <lineage>
        <taxon>Archaea</taxon>
        <taxon>Thermoproteota</taxon>
        <taxon>Methanosuratincolia</taxon>
        <taxon>Candidatus Methanomethylicales</taxon>
        <taxon>Candidatus Methanomethylicaceae</taxon>
        <taxon>Candidatus Methanosuratincola (ex Vanwonterghem et al. 2016)</taxon>
    </lineage>
</organism>
<dbReference type="EMBL" id="RXGA01000001">
    <property type="protein sequence ID" value="RWX73989.1"/>
    <property type="molecule type" value="Genomic_DNA"/>
</dbReference>
<name>A0A3S3TT14_METS7</name>
<reference evidence="1 2" key="1">
    <citation type="submission" date="2018-12" db="EMBL/GenBank/DDBJ databases">
        <title>The complete genome of the methanogenic archaea of the candidate phylum Verstraetearchaeota, obtained from the metagenome of underground thermal water.</title>
        <authorList>
            <person name="Kadnikov V.V."/>
            <person name="Mardanov A.V."/>
            <person name="Beletsky A.V."/>
            <person name="Karnachuk O.V."/>
            <person name="Ravin N.V."/>
        </authorList>
    </citation>
    <scope>NUCLEOTIDE SEQUENCE [LARGE SCALE GENOMIC DNA]</scope>
    <source>
        <strain evidence="1">Ch88</strain>
    </source>
</reference>
<gene>
    <name evidence="1" type="ORF">Metus_0014</name>
</gene>
<evidence type="ECO:0000313" key="2">
    <source>
        <dbReference type="Proteomes" id="UP000288215"/>
    </source>
</evidence>
<sequence>MVNCQEADRFQTSRSGDAISMLEERIAILEYSICLVSKKVEEIERRFP</sequence>
<accession>A0A3S3TT14</accession>
<protein>
    <submittedName>
        <fullName evidence="1">Uncharacterized protein</fullName>
    </submittedName>
</protein>
<dbReference type="Proteomes" id="UP000288215">
    <property type="component" value="Unassembled WGS sequence"/>
</dbReference>
<comment type="caution">
    <text evidence="1">The sequence shown here is derived from an EMBL/GenBank/DDBJ whole genome shotgun (WGS) entry which is preliminary data.</text>
</comment>